<dbReference type="OrthoDB" id="9011866at2"/>
<name>A0A379B7T3_9PAST</name>
<evidence type="ECO:0000313" key="1">
    <source>
        <dbReference type="EMBL" id="SUB34298.1"/>
    </source>
</evidence>
<dbReference type="Proteomes" id="UP000254280">
    <property type="component" value="Unassembled WGS sequence"/>
</dbReference>
<gene>
    <name evidence="1" type="ORF">NCTC10699_01958</name>
</gene>
<dbReference type="InterPro" id="IPR028958">
    <property type="entry name" value="Imm42"/>
</dbReference>
<dbReference type="EMBL" id="UGSS01000002">
    <property type="protein sequence ID" value="SUB34298.1"/>
    <property type="molecule type" value="Genomic_DNA"/>
</dbReference>
<reference evidence="1 2" key="1">
    <citation type="submission" date="2018-06" db="EMBL/GenBank/DDBJ databases">
        <authorList>
            <consortium name="Pathogen Informatics"/>
            <person name="Doyle S."/>
        </authorList>
    </citation>
    <scope>NUCLEOTIDE SEQUENCE [LARGE SCALE GENOMIC DNA]</scope>
    <source>
        <strain evidence="1 2">NCTC10699</strain>
    </source>
</reference>
<keyword evidence="2" id="KW-1185">Reference proteome</keyword>
<protein>
    <submittedName>
        <fullName evidence="1">Uncharacterized protein</fullName>
    </submittedName>
</protein>
<accession>A0A379B7T3</accession>
<evidence type="ECO:0000313" key="2">
    <source>
        <dbReference type="Proteomes" id="UP000254280"/>
    </source>
</evidence>
<dbReference type="AlphaFoldDB" id="A0A379B7T3"/>
<organism evidence="1 2">
    <name type="scientific">[Pasteurella] mairii</name>
    <dbReference type="NCBI Taxonomy" id="757"/>
    <lineage>
        <taxon>Bacteria</taxon>
        <taxon>Pseudomonadati</taxon>
        <taxon>Pseudomonadota</taxon>
        <taxon>Gammaproteobacteria</taxon>
        <taxon>Pasteurellales</taxon>
        <taxon>Pasteurellaceae</taxon>
    </lineage>
</organism>
<dbReference type="Pfam" id="PF15593">
    <property type="entry name" value="Imm42"/>
    <property type="match status" value="1"/>
</dbReference>
<proteinExistence type="predicted"/>
<sequence length="40" mass="4984">MFFGDPYKFAIQCDVIHEWNLDNFWVNGIFNIYRWEANIR</sequence>